<sequence length="261" mass="27668">MTSTIKTAAMLAIGDELLSGRTKDKNIGHLADLLTVAGIDLKEVRIVADEEEAIVEALNALRARYTYVFTSGGIGPTHDDITADAVSKAFGVPCLHDPDAMKLLGDMYAGRGLEFTEARQRMARMPEGSRHIPNPVSTAPGFIIGNVHVMAGVPQVFQAMLAHVVASLPAGQRVLSRSIACPFGEGDIGTALGIIQKAHPQTSIGSYPHFDGIRFSTELIVRARDQGLVDAAAADVEAMIEAIRLEKDAALTRDLGTGEVA</sequence>
<dbReference type="SMART" id="SM00852">
    <property type="entry name" value="MoCF_biosynth"/>
    <property type="match status" value="1"/>
</dbReference>
<evidence type="ECO:0000259" key="1">
    <source>
        <dbReference type="SMART" id="SM00852"/>
    </source>
</evidence>
<dbReference type="CDD" id="cd00885">
    <property type="entry name" value="cinA"/>
    <property type="match status" value="1"/>
</dbReference>
<comment type="caution">
    <text evidence="2">The sequence shown here is derived from an EMBL/GenBank/DDBJ whole genome shotgun (WGS) entry which is preliminary data.</text>
</comment>
<reference evidence="2 3" key="1">
    <citation type="submission" date="2018-06" db="EMBL/GenBank/DDBJ databases">
        <title>Rhizobium wuzhouense sp. nov., isolated from roots of Oryza officinalis.</title>
        <authorList>
            <person name="Yuan T."/>
        </authorList>
    </citation>
    <scope>NUCLEOTIDE SEQUENCE [LARGE SCALE GENOMIC DNA]</scope>
    <source>
        <strain evidence="2 3">W44</strain>
    </source>
</reference>
<gene>
    <name evidence="2" type="ORF">DMY87_18995</name>
</gene>
<dbReference type="RefSeq" id="WP_110793214.1">
    <property type="nucleotide sequence ID" value="NZ_QJRY01000007.1"/>
</dbReference>
<feature type="domain" description="MoaB/Mog" evidence="1">
    <location>
        <begin position="9"/>
        <end position="171"/>
    </location>
</feature>
<dbReference type="EMBL" id="QJRY01000007">
    <property type="protein sequence ID" value="PYB71426.1"/>
    <property type="molecule type" value="Genomic_DNA"/>
</dbReference>
<dbReference type="Pfam" id="PF00994">
    <property type="entry name" value="MoCF_biosynth"/>
    <property type="match status" value="1"/>
</dbReference>
<dbReference type="InterPro" id="IPR056596">
    <property type="entry name" value="FLAD1_M"/>
</dbReference>
<organism evidence="2 3">
    <name type="scientific">Rhizobium wuzhouense</name>
    <dbReference type="NCBI Taxonomy" id="1986026"/>
    <lineage>
        <taxon>Bacteria</taxon>
        <taxon>Pseudomonadati</taxon>
        <taxon>Pseudomonadota</taxon>
        <taxon>Alphaproteobacteria</taxon>
        <taxon>Hyphomicrobiales</taxon>
        <taxon>Rhizobiaceae</taxon>
        <taxon>Rhizobium/Agrobacterium group</taxon>
        <taxon>Rhizobium</taxon>
    </lineage>
</organism>
<accession>A0ABX5NMT6</accession>
<dbReference type="PANTHER" id="PTHR13939:SF0">
    <property type="entry name" value="NMN AMIDOHYDROLASE-LIKE PROTEIN YFAY"/>
    <property type="match status" value="1"/>
</dbReference>
<dbReference type="InterPro" id="IPR036425">
    <property type="entry name" value="MoaB/Mog-like_dom_sf"/>
</dbReference>
<dbReference type="SUPFAM" id="SSF53218">
    <property type="entry name" value="Molybdenum cofactor biosynthesis proteins"/>
    <property type="match status" value="1"/>
</dbReference>
<evidence type="ECO:0000313" key="2">
    <source>
        <dbReference type="EMBL" id="PYB71426.1"/>
    </source>
</evidence>
<dbReference type="Gene3D" id="3.40.980.10">
    <property type="entry name" value="MoaB/Mog-like domain"/>
    <property type="match status" value="1"/>
</dbReference>
<protein>
    <submittedName>
        <fullName evidence="2">Competence/damage-inducible protein A</fullName>
    </submittedName>
</protein>
<dbReference type="InterPro" id="IPR001453">
    <property type="entry name" value="MoaB/Mog_dom"/>
</dbReference>
<proteinExistence type="predicted"/>
<keyword evidence="3" id="KW-1185">Reference proteome</keyword>
<dbReference type="Proteomes" id="UP000247536">
    <property type="component" value="Unassembled WGS sequence"/>
</dbReference>
<evidence type="ECO:0000313" key="3">
    <source>
        <dbReference type="Proteomes" id="UP000247536"/>
    </source>
</evidence>
<name>A0ABX5NMT6_9HYPH</name>
<dbReference type="PANTHER" id="PTHR13939">
    <property type="entry name" value="NICOTINAMIDE-NUCLEOTIDE AMIDOHYDROLASE PNCC"/>
    <property type="match status" value="1"/>
</dbReference>
<dbReference type="InterPro" id="IPR050101">
    <property type="entry name" value="CinA"/>
</dbReference>
<dbReference type="Pfam" id="PF24102">
    <property type="entry name" value="FLAD1_M"/>
    <property type="match status" value="1"/>
</dbReference>